<dbReference type="InterPro" id="IPR046350">
    <property type="entry name" value="Cystatin_sf"/>
</dbReference>
<dbReference type="Pfam" id="PF00031">
    <property type="entry name" value="Cystatin"/>
    <property type="match status" value="1"/>
</dbReference>
<dbReference type="PANTHER" id="PTHR46186">
    <property type="entry name" value="CYSTATIN"/>
    <property type="match status" value="1"/>
</dbReference>
<dbReference type="Proteomes" id="UP000694397">
    <property type="component" value="Chromosome 6"/>
</dbReference>
<organism evidence="4 5">
    <name type="scientific">Scleropages formosus</name>
    <name type="common">Asian bonytongue</name>
    <name type="synonym">Osteoglossum formosum</name>
    <dbReference type="NCBI Taxonomy" id="113540"/>
    <lineage>
        <taxon>Eukaryota</taxon>
        <taxon>Metazoa</taxon>
        <taxon>Chordata</taxon>
        <taxon>Craniata</taxon>
        <taxon>Vertebrata</taxon>
        <taxon>Euteleostomi</taxon>
        <taxon>Actinopterygii</taxon>
        <taxon>Neopterygii</taxon>
        <taxon>Teleostei</taxon>
        <taxon>Osteoglossocephala</taxon>
        <taxon>Osteoglossomorpha</taxon>
        <taxon>Osteoglossiformes</taxon>
        <taxon>Osteoglossidae</taxon>
        <taxon>Scleropages</taxon>
    </lineage>
</organism>
<feature type="signal peptide" evidence="2">
    <location>
        <begin position="1"/>
        <end position="21"/>
    </location>
</feature>
<name>A0A8C9TDM6_SCLFO</name>
<dbReference type="Ensembl" id="ENSSFOT00015056478.1">
    <property type="protein sequence ID" value="ENSSFOP00015049189.1"/>
    <property type="gene ID" value="ENSSFOG00015028130.1"/>
</dbReference>
<dbReference type="GO" id="GO:0005737">
    <property type="term" value="C:cytoplasm"/>
    <property type="evidence" value="ECO:0007669"/>
    <property type="project" value="TreeGrafter"/>
</dbReference>
<feature type="chain" id="PRO_5034259044" evidence="2">
    <location>
        <begin position="22"/>
        <end position="147"/>
    </location>
</feature>
<dbReference type="AlphaFoldDB" id="A0A8C9TDM6"/>
<evidence type="ECO:0000313" key="5">
    <source>
        <dbReference type="Proteomes" id="UP000694397"/>
    </source>
</evidence>
<dbReference type="GO" id="GO:0005615">
    <property type="term" value="C:extracellular space"/>
    <property type="evidence" value="ECO:0007669"/>
    <property type="project" value="TreeGrafter"/>
</dbReference>
<dbReference type="GO" id="GO:0004869">
    <property type="term" value="F:cysteine-type endopeptidase inhibitor activity"/>
    <property type="evidence" value="ECO:0007669"/>
    <property type="project" value="InterPro"/>
</dbReference>
<dbReference type="CDD" id="cd00042">
    <property type="entry name" value="CY"/>
    <property type="match status" value="1"/>
</dbReference>
<sequence>MAPLCALLLLCLLSAAPLSRSQQPEEEALIQAEYVQPLGGWVAMNPQSPEVQEAAEMAVQVFNSRSKAKKLFRLHHVTSVSKQVTNVISYKIDARIGKTKCMKSEANDTESCAFGKKYHLCKFEVTLDPRHDIRKVISSECRKEPRQ</sequence>
<evidence type="ECO:0000313" key="4">
    <source>
        <dbReference type="Ensembl" id="ENSSFOP00015049189.1"/>
    </source>
</evidence>
<proteinExistence type="inferred from homology"/>
<dbReference type="GeneTree" id="ENSGT00390000009872"/>
<comment type="similarity">
    <text evidence="1">Belongs to the cystatin family.</text>
</comment>
<reference evidence="4" key="2">
    <citation type="submission" date="2025-08" db="UniProtKB">
        <authorList>
            <consortium name="Ensembl"/>
        </authorList>
    </citation>
    <scope>IDENTIFICATION</scope>
</reference>
<dbReference type="GO" id="GO:0031982">
    <property type="term" value="C:vesicle"/>
    <property type="evidence" value="ECO:0007669"/>
    <property type="project" value="TreeGrafter"/>
</dbReference>
<reference evidence="4 5" key="1">
    <citation type="submission" date="2019-04" db="EMBL/GenBank/DDBJ databases">
        <authorList>
            <consortium name="Wellcome Sanger Institute Data Sharing"/>
        </authorList>
    </citation>
    <scope>NUCLEOTIDE SEQUENCE [LARGE SCALE GENOMIC DNA]</scope>
</reference>
<protein>
    <submittedName>
        <fullName evidence="4">Si:busm1-57f23.1</fullName>
    </submittedName>
</protein>
<dbReference type="SUPFAM" id="SSF54403">
    <property type="entry name" value="Cystatin/monellin"/>
    <property type="match status" value="1"/>
</dbReference>
<evidence type="ECO:0000259" key="3">
    <source>
        <dbReference type="SMART" id="SM00043"/>
    </source>
</evidence>
<feature type="domain" description="Cystatin" evidence="3">
    <location>
        <begin position="36"/>
        <end position="142"/>
    </location>
</feature>
<dbReference type="SMART" id="SM00043">
    <property type="entry name" value="CY"/>
    <property type="match status" value="1"/>
</dbReference>
<accession>A0A8C9TDM6</accession>
<dbReference type="OrthoDB" id="8886803at2759"/>
<evidence type="ECO:0000256" key="1">
    <source>
        <dbReference type="ARBA" id="ARBA00009403"/>
    </source>
</evidence>
<dbReference type="PANTHER" id="PTHR46186:SF13">
    <property type="entry name" value="SI:BUSM1-57F23.1"/>
    <property type="match status" value="1"/>
</dbReference>
<reference evidence="4" key="3">
    <citation type="submission" date="2025-09" db="UniProtKB">
        <authorList>
            <consortium name="Ensembl"/>
        </authorList>
    </citation>
    <scope>IDENTIFICATION</scope>
</reference>
<keyword evidence="5" id="KW-1185">Reference proteome</keyword>
<evidence type="ECO:0000256" key="2">
    <source>
        <dbReference type="SAM" id="SignalP"/>
    </source>
</evidence>
<dbReference type="InterPro" id="IPR000010">
    <property type="entry name" value="Cystatin_dom"/>
</dbReference>
<dbReference type="Gene3D" id="3.10.450.10">
    <property type="match status" value="1"/>
</dbReference>
<keyword evidence="2" id="KW-0732">Signal</keyword>